<accession>A0A644XIV9</accession>
<evidence type="ECO:0000259" key="3">
    <source>
        <dbReference type="Pfam" id="PF13458"/>
    </source>
</evidence>
<dbReference type="SUPFAM" id="SSF53822">
    <property type="entry name" value="Periplasmic binding protein-like I"/>
    <property type="match status" value="1"/>
</dbReference>
<gene>
    <name evidence="4" type="ORF">SDC9_60394</name>
</gene>
<protein>
    <recommendedName>
        <fullName evidence="3">Leucine-binding protein domain-containing protein</fullName>
    </recommendedName>
</protein>
<dbReference type="EMBL" id="VSSQ01002214">
    <property type="protein sequence ID" value="MPM14034.1"/>
    <property type="molecule type" value="Genomic_DNA"/>
</dbReference>
<sequence length="438" mass="46986">MKKLVSLLLVILMIGSLFACAPQTETTAAEPAEATEAAEATQEAEATEAAEPAEPQQGVTDTEVLIANSIAVSGAYAPVGIPFQYGMEAYFKMVNDNGGIAGRTINYIHTDDEFSPEKGIAAFEKFFYDDKVFAIVGHFGTPVVSATLDEMKEVGIPTVYYATGIGQLYQDKAEGNDRSSFPIQPIYTTEGQVMVAYAKGYFNATTIGVVYTNDDAGKSLFEGIQVAAEKYGVTLVAESIQAGATDASAQVAKVKDCDMVIAAMIQATFPVLIKEMEKQDIMKPVLTTYVNVSKTLTDANAEHVQKLMKTEGAGIYGLGWVDTTDLTTEEFVNFYKYMPEVGATEADMNAFAMTGWIAGSVFCQGLERCGADLTWANFIDAMESAPIQNPFGGSVDFSNGQRKGTTEMNLSKMDDTAASGWTLIIPIKSIDDILAGVN</sequence>
<dbReference type="CDD" id="cd06343">
    <property type="entry name" value="PBP1_ABC_ligand_binding-like"/>
    <property type="match status" value="1"/>
</dbReference>
<evidence type="ECO:0000256" key="2">
    <source>
        <dbReference type="SAM" id="MobiDB-lite"/>
    </source>
</evidence>
<name>A0A644XIV9_9ZZZZ</name>
<feature type="region of interest" description="Disordered" evidence="2">
    <location>
        <begin position="28"/>
        <end position="58"/>
    </location>
</feature>
<dbReference type="PANTHER" id="PTHR47235">
    <property type="entry name" value="BLR6548 PROTEIN"/>
    <property type="match status" value="1"/>
</dbReference>
<dbReference type="AlphaFoldDB" id="A0A644XIV9"/>
<feature type="compositionally biased region" description="Low complexity" evidence="2">
    <location>
        <begin position="28"/>
        <end position="57"/>
    </location>
</feature>
<evidence type="ECO:0000313" key="4">
    <source>
        <dbReference type="EMBL" id="MPM14034.1"/>
    </source>
</evidence>
<dbReference type="InterPro" id="IPR028081">
    <property type="entry name" value="Leu-bd"/>
</dbReference>
<dbReference type="Gene3D" id="3.40.50.2300">
    <property type="match status" value="2"/>
</dbReference>
<dbReference type="Pfam" id="PF13458">
    <property type="entry name" value="Peripla_BP_6"/>
    <property type="match status" value="1"/>
</dbReference>
<reference evidence="4" key="1">
    <citation type="submission" date="2019-08" db="EMBL/GenBank/DDBJ databases">
        <authorList>
            <person name="Kucharzyk K."/>
            <person name="Murdoch R.W."/>
            <person name="Higgins S."/>
            <person name="Loffler F."/>
        </authorList>
    </citation>
    <scope>NUCLEOTIDE SEQUENCE</scope>
</reference>
<dbReference type="PANTHER" id="PTHR47235:SF1">
    <property type="entry name" value="BLR6548 PROTEIN"/>
    <property type="match status" value="1"/>
</dbReference>
<dbReference type="InterPro" id="IPR028082">
    <property type="entry name" value="Peripla_BP_I"/>
</dbReference>
<proteinExistence type="predicted"/>
<keyword evidence="1" id="KW-0732">Signal</keyword>
<dbReference type="PROSITE" id="PS51257">
    <property type="entry name" value="PROKAR_LIPOPROTEIN"/>
    <property type="match status" value="1"/>
</dbReference>
<feature type="domain" description="Leucine-binding protein" evidence="3">
    <location>
        <begin position="66"/>
        <end position="414"/>
    </location>
</feature>
<comment type="caution">
    <text evidence="4">The sequence shown here is derived from an EMBL/GenBank/DDBJ whole genome shotgun (WGS) entry which is preliminary data.</text>
</comment>
<organism evidence="4">
    <name type="scientific">bioreactor metagenome</name>
    <dbReference type="NCBI Taxonomy" id="1076179"/>
    <lineage>
        <taxon>unclassified sequences</taxon>
        <taxon>metagenomes</taxon>
        <taxon>ecological metagenomes</taxon>
    </lineage>
</organism>
<evidence type="ECO:0000256" key="1">
    <source>
        <dbReference type="ARBA" id="ARBA00022729"/>
    </source>
</evidence>